<sequence length="79" mass="9333">MEKKAEVKEEEKETRYGANAKKPDSIQHPAQRNAQVQKHPKTQNKTNLLPIPSRIRHRQHPILNRARAQMVQHHMARDR</sequence>
<comment type="caution">
    <text evidence="2">The sequence shown here is derived from an EMBL/GenBank/DDBJ whole genome shotgun (WGS) entry which is preliminary data.</text>
</comment>
<dbReference type="EMBL" id="NHYE01004695">
    <property type="protein sequence ID" value="PPQ82868.1"/>
    <property type="molecule type" value="Genomic_DNA"/>
</dbReference>
<reference evidence="2 3" key="1">
    <citation type="journal article" date="2018" name="Evol. Lett.">
        <title>Horizontal gene cluster transfer increased hallucinogenic mushroom diversity.</title>
        <authorList>
            <person name="Reynolds H.T."/>
            <person name="Vijayakumar V."/>
            <person name="Gluck-Thaler E."/>
            <person name="Korotkin H.B."/>
            <person name="Matheny P.B."/>
            <person name="Slot J.C."/>
        </authorList>
    </citation>
    <scope>NUCLEOTIDE SEQUENCE [LARGE SCALE GENOMIC DNA]</scope>
    <source>
        <strain evidence="2 3">SRW20</strain>
    </source>
</reference>
<feature type="compositionally biased region" description="Basic and acidic residues" evidence="1">
    <location>
        <begin position="1"/>
        <end position="25"/>
    </location>
</feature>
<gene>
    <name evidence="2" type="ORF">CVT26_007448</name>
</gene>
<evidence type="ECO:0000256" key="1">
    <source>
        <dbReference type="SAM" id="MobiDB-lite"/>
    </source>
</evidence>
<protein>
    <submittedName>
        <fullName evidence="2">Uncharacterized protein</fullName>
    </submittedName>
</protein>
<organism evidence="2 3">
    <name type="scientific">Gymnopilus dilepis</name>
    <dbReference type="NCBI Taxonomy" id="231916"/>
    <lineage>
        <taxon>Eukaryota</taxon>
        <taxon>Fungi</taxon>
        <taxon>Dikarya</taxon>
        <taxon>Basidiomycota</taxon>
        <taxon>Agaricomycotina</taxon>
        <taxon>Agaricomycetes</taxon>
        <taxon>Agaricomycetidae</taxon>
        <taxon>Agaricales</taxon>
        <taxon>Agaricineae</taxon>
        <taxon>Hymenogastraceae</taxon>
        <taxon>Gymnopilus</taxon>
    </lineage>
</organism>
<name>A0A409WWI1_9AGAR</name>
<feature type="region of interest" description="Disordered" evidence="1">
    <location>
        <begin position="1"/>
        <end position="58"/>
    </location>
</feature>
<dbReference type="Proteomes" id="UP000284706">
    <property type="component" value="Unassembled WGS sequence"/>
</dbReference>
<dbReference type="InParanoid" id="A0A409WWI1"/>
<evidence type="ECO:0000313" key="3">
    <source>
        <dbReference type="Proteomes" id="UP000284706"/>
    </source>
</evidence>
<dbReference type="AlphaFoldDB" id="A0A409WWI1"/>
<accession>A0A409WWI1</accession>
<keyword evidence="3" id="KW-1185">Reference proteome</keyword>
<proteinExistence type="predicted"/>
<evidence type="ECO:0000313" key="2">
    <source>
        <dbReference type="EMBL" id="PPQ82868.1"/>
    </source>
</evidence>